<dbReference type="AlphaFoldDB" id="A0A6H1WQ73"/>
<proteinExistence type="predicted"/>
<gene>
    <name evidence="1" type="ORF">FVE67_00110</name>
</gene>
<protein>
    <recommendedName>
        <fullName evidence="3">CRISPR-associated protein</fullName>
    </recommendedName>
</protein>
<keyword evidence="2" id="KW-1185">Reference proteome</keyword>
<sequence length="287" mass="33452">MSWKMYRWIWRLEAPLHIGMYPAGMLNRTRLYVPARTLWGALTAELARRKKDSFPDYLKEGENLRQKTRLSYLFPAQPVNEKWQAWLPQYEEGQGFLWKREDEGKSAADREFRRWLLGTRPGTAIDPNSDTAAEGTLREHEVINPWSCWGERGSPQPVALVGYIFLSKDTEEILDLDELFLGGDTRYGLGRIKRIEYSEDESFFGEEVRLEKHPVVMTKFLRAHVFSPTEVALSGALERLAMWNHQEFESLDRVAWVPGSKPSPDKKSSPEILSWVIREDGFWMQQK</sequence>
<organism evidence="1 2">
    <name type="scientific">Thermosulfurimonas marina</name>
    <dbReference type="NCBI Taxonomy" id="2047767"/>
    <lineage>
        <taxon>Bacteria</taxon>
        <taxon>Pseudomonadati</taxon>
        <taxon>Thermodesulfobacteriota</taxon>
        <taxon>Thermodesulfobacteria</taxon>
        <taxon>Thermodesulfobacteriales</taxon>
        <taxon>Thermodesulfobacteriaceae</taxon>
        <taxon>Thermosulfurimonas</taxon>
    </lineage>
</organism>
<accession>A0A6H1WQ73</accession>
<dbReference type="EMBL" id="CP042909">
    <property type="protein sequence ID" value="QJA05286.1"/>
    <property type="molecule type" value="Genomic_DNA"/>
</dbReference>
<evidence type="ECO:0008006" key="3">
    <source>
        <dbReference type="Google" id="ProtNLM"/>
    </source>
</evidence>
<reference evidence="1 2" key="1">
    <citation type="submission" date="2019-08" db="EMBL/GenBank/DDBJ databases">
        <title>Complete genome sequence of Thermosulfurimonas marina SU872T, an anaerobic thermophilic chemolithoautotrophic bacterium isolated from a shallow marine hydrothermal vent.</title>
        <authorList>
            <person name="Allioux M."/>
            <person name="Jebbar M."/>
            <person name="Slobodkina G."/>
            <person name="Slobodkin A."/>
            <person name="Moalic Y."/>
            <person name="Frolova A."/>
            <person name="Shao Z."/>
            <person name="Alain K."/>
        </authorList>
    </citation>
    <scope>NUCLEOTIDE SEQUENCE [LARGE SCALE GENOMIC DNA]</scope>
    <source>
        <strain evidence="1 2">SU872</strain>
    </source>
</reference>
<dbReference type="RefSeq" id="WP_168718651.1">
    <property type="nucleotide sequence ID" value="NZ_CP042909.1"/>
</dbReference>
<evidence type="ECO:0000313" key="2">
    <source>
        <dbReference type="Proteomes" id="UP000501253"/>
    </source>
</evidence>
<evidence type="ECO:0000313" key="1">
    <source>
        <dbReference type="EMBL" id="QJA05286.1"/>
    </source>
</evidence>
<dbReference type="KEGG" id="tmai:FVE67_00110"/>
<dbReference type="Proteomes" id="UP000501253">
    <property type="component" value="Chromosome"/>
</dbReference>
<name>A0A6H1WQ73_9BACT</name>